<evidence type="ECO:0000256" key="2">
    <source>
        <dbReference type="ARBA" id="ARBA00010231"/>
    </source>
</evidence>
<keyword evidence="3" id="KW-0597">Phosphoprotein</keyword>
<dbReference type="Pfam" id="PF02878">
    <property type="entry name" value="PGM_PMM_I"/>
    <property type="match status" value="1"/>
</dbReference>
<keyword evidence="4" id="KW-0479">Metal-binding</keyword>
<dbReference type="InterPro" id="IPR016055">
    <property type="entry name" value="A-D-PHexomutase_a/b/a-I/II/III"/>
</dbReference>
<dbReference type="Proteomes" id="UP000297403">
    <property type="component" value="Unassembled WGS sequence"/>
</dbReference>
<dbReference type="GO" id="GO:0046872">
    <property type="term" value="F:metal ion binding"/>
    <property type="evidence" value="ECO:0007669"/>
    <property type="project" value="UniProtKB-KW"/>
</dbReference>
<keyword evidence="12" id="KW-1185">Reference proteome</keyword>
<proteinExistence type="inferred from homology"/>
<dbReference type="InterPro" id="IPR005845">
    <property type="entry name" value="A-D-PHexomutase_a/b/a-II"/>
</dbReference>
<evidence type="ECO:0000259" key="8">
    <source>
        <dbReference type="Pfam" id="PF02878"/>
    </source>
</evidence>
<accession>A0AAQ2HFV3</accession>
<dbReference type="Pfam" id="PF02880">
    <property type="entry name" value="PGM_PMM_III"/>
    <property type="match status" value="1"/>
</dbReference>
<comment type="cofactor">
    <cofactor evidence="1">
        <name>Mg(2+)</name>
        <dbReference type="ChEBI" id="CHEBI:18420"/>
    </cofactor>
</comment>
<feature type="domain" description="Alpha-D-phosphohexomutase C-terminal" evidence="7">
    <location>
        <begin position="417"/>
        <end position="495"/>
    </location>
</feature>
<dbReference type="Gene3D" id="3.30.310.50">
    <property type="entry name" value="Alpha-D-phosphohexomutase, C-terminal domain"/>
    <property type="match status" value="1"/>
</dbReference>
<feature type="domain" description="Alpha-D-phosphohexomutase alpha/beta/alpha" evidence="8">
    <location>
        <begin position="19"/>
        <end position="126"/>
    </location>
</feature>
<dbReference type="Pfam" id="PF02879">
    <property type="entry name" value="PGM_PMM_II"/>
    <property type="match status" value="1"/>
</dbReference>
<evidence type="ECO:0000259" key="10">
    <source>
        <dbReference type="Pfam" id="PF02880"/>
    </source>
</evidence>
<comment type="caution">
    <text evidence="11">The sequence shown here is derived from an EMBL/GenBank/DDBJ whole genome shotgun (WGS) entry which is preliminary data.</text>
</comment>
<dbReference type="Pfam" id="PF00408">
    <property type="entry name" value="PGM_PMM_IV"/>
    <property type="match status" value="1"/>
</dbReference>
<reference evidence="11 12" key="1">
    <citation type="submission" date="2019-03" db="EMBL/GenBank/DDBJ databases">
        <title>Genomics of glacier-inhabiting Cryobacterium strains.</title>
        <authorList>
            <person name="Liu Q."/>
            <person name="Xin Y.-H."/>
        </authorList>
    </citation>
    <scope>NUCLEOTIDE SEQUENCE [LARGE SCALE GENOMIC DNA]</scope>
    <source>
        <strain evidence="12">TMT1-22</strain>
    </source>
</reference>
<evidence type="ECO:0000259" key="7">
    <source>
        <dbReference type="Pfam" id="PF00408"/>
    </source>
</evidence>
<organism evidence="11 12">
    <name type="scientific">Cryobacterium shii</name>
    <dbReference type="NCBI Taxonomy" id="1259235"/>
    <lineage>
        <taxon>Bacteria</taxon>
        <taxon>Bacillati</taxon>
        <taxon>Actinomycetota</taxon>
        <taxon>Actinomycetes</taxon>
        <taxon>Micrococcales</taxon>
        <taxon>Microbacteriaceae</taxon>
        <taxon>Cryobacterium</taxon>
    </lineage>
</organism>
<dbReference type="PANTHER" id="PTHR43771:SF1">
    <property type="entry name" value="PHOSPHOMANNOMUTASE"/>
    <property type="match status" value="1"/>
</dbReference>
<feature type="domain" description="Alpha-D-phosphohexomutase alpha/beta/alpha" evidence="9">
    <location>
        <begin position="170"/>
        <end position="284"/>
    </location>
</feature>
<dbReference type="RefSeq" id="WP_134365114.1">
    <property type="nucleotide sequence ID" value="NZ_SOFY01000036.1"/>
</dbReference>
<dbReference type="SUPFAM" id="SSF55957">
    <property type="entry name" value="Phosphoglucomutase, C-terminal domain"/>
    <property type="match status" value="1"/>
</dbReference>
<dbReference type="PRINTS" id="PR00509">
    <property type="entry name" value="PGMPMM"/>
</dbReference>
<dbReference type="InterPro" id="IPR005844">
    <property type="entry name" value="A-D-PHexomutase_a/b/a-I"/>
</dbReference>
<dbReference type="InterPro" id="IPR005846">
    <property type="entry name" value="A-D-PHexomutase_a/b/a-III"/>
</dbReference>
<evidence type="ECO:0000256" key="3">
    <source>
        <dbReference type="ARBA" id="ARBA00022553"/>
    </source>
</evidence>
<dbReference type="PANTHER" id="PTHR43771">
    <property type="entry name" value="PHOSPHOMANNOMUTASE"/>
    <property type="match status" value="1"/>
</dbReference>
<dbReference type="InterPro" id="IPR005841">
    <property type="entry name" value="Alpha-D-phosphohexomutase_SF"/>
</dbReference>
<evidence type="ECO:0000313" key="11">
    <source>
        <dbReference type="EMBL" id="TFC48281.1"/>
    </source>
</evidence>
<gene>
    <name evidence="11" type="primary">manB</name>
    <name evidence="11" type="ORF">E3O49_07630</name>
</gene>
<evidence type="ECO:0000259" key="9">
    <source>
        <dbReference type="Pfam" id="PF02879"/>
    </source>
</evidence>
<dbReference type="GO" id="GO:0016868">
    <property type="term" value="F:intramolecular phosphotransferase activity"/>
    <property type="evidence" value="ECO:0007669"/>
    <property type="project" value="InterPro"/>
</dbReference>
<dbReference type="AlphaFoldDB" id="A0AAQ2HFV3"/>
<sequence length="500" mass="51314">MTTHRIDDARARLDAVARPDGLRDETGELLAADLVAAVAAAFVDEMDAGEAGAGEVLLGHDRAGLPAELAAAVVRGVQARGATIVDLGACPTDLARFASGRLATPAIMIAAGPGPDGAVGLGFLRAGAEDLTVHTGLDAVLDRAAHYLAEGLAPVASPASLREVDLLPDYAATLLALVDLAGIRPLTVVVDAGHGAAAVTIPAVFGTDSGPGSSPAAGTTPLPITVIPLSFDAGADAEGRPQEIDPFDPGSLVDLRNAVVANAADLGLGFDSDAGRCVVIEENGVLVDPSAIGALLARRAIARERARRPGPVAAPDTAPDILVAHSLIVSLRVPETIEAAGAIPVRTESAPALLRARMRDDGAVFGCGHAADYYFREFCDSGSGLLAALNLLAELGGQAHPLSELAVEFSPYARSGEISSPVEDLPDAYAGIVEAYTGVAEFDELDGLTVTGMTSADEPFWWFNVRPSQTEPLLRLTVEAATPAAMIRVRDEVLALIRGE</sequence>
<evidence type="ECO:0000256" key="5">
    <source>
        <dbReference type="ARBA" id="ARBA00022842"/>
    </source>
</evidence>
<evidence type="ECO:0000256" key="4">
    <source>
        <dbReference type="ARBA" id="ARBA00022723"/>
    </source>
</evidence>
<protein>
    <submittedName>
        <fullName evidence="11">Phosphomannomutase/phosphoglucomutase</fullName>
    </submittedName>
</protein>
<keyword evidence="6" id="KW-0413">Isomerase</keyword>
<dbReference type="EMBL" id="SOFY01000036">
    <property type="protein sequence ID" value="TFC48281.1"/>
    <property type="molecule type" value="Genomic_DNA"/>
</dbReference>
<dbReference type="InterPro" id="IPR036900">
    <property type="entry name" value="A-D-PHexomutase_C_sf"/>
</dbReference>
<dbReference type="GO" id="GO:0005975">
    <property type="term" value="P:carbohydrate metabolic process"/>
    <property type="evidence" value="ECO:0007669"/>
    <property type="project" value="InterPro"/>
</dbReference>
<dbReference type="Gene3D" id="3.40.120.10">
    <property type="entry name" value="Alpha-D-Glucose-1,6-Bisphosphate, subunit A, domain 3"/>
    <property type="match status" value="3"/>
</dbReference>
<name>A0AAQ2HFV3_9MICO</name>
<evidence type="ECO:0000256" key="1">
    <source>
        <dbReference type="ARBA" id="ARBA00001946"/>
    </source>
</evidence>
<evidence type="ECO:0000256" key="6">
    <source>
        <dbReference type="ARBA" id="ARBA00023235"/>
    </source>
</evidence>
<feature type="domain" description="Alpha-D-phosphohexomutase alpha/beta/alpha" evidence="10">
    <location>
        <begin position="310"/>
        <end position="407"/>
    </location>
</feature>
<dbReference type="InterPro" id="IPR005843">
    <property type="entry name" value="A-D-PHexomutase_C"/>
</dbReference>
<comment type="similarity">
    <text evidence="2">Belongs to the phosphohexose mutase family.</text>
</comment>
<keyword evidence="5" id="KW-0460">Magnesium</keyword>
<dbReference type="SUPFAM" id="SSF53738">
    <property type="entry name" value="Phosphoglucomutase, first 3 domains"/>
    <property type="match status" value="3"/>
</dbReference>
<evidence type="ECO:0000313" key="12">
    <source>
        <dbReference type="Proteomes" id="UP000297403"/>
    </source>
</evidence>